<dbReference type="AlphaFoldDB" id="A0AAD9VCM8"/>
<keyword evidence="3 9" id="KW-1133">Transmembrane helix</keyword>
<dbReference type="PRINTS" id="PR00237">
    <property type="entry name" value="GPCRRHODOPSN"/>
</dbReference>
<dbReference type="PANTHER" id="PTHR24243">
    <property type="entry name" value="G-PROTEIN COUPLED RECEPTOR"/>
    <property type="match status" value="1"/>
</dbReference>
<feature type="transmembrane region" description="Helical" evidence="9">
    <location>
        <begin position="196"/>
        <end position="221"/>
    </location>
</feature>
<dbReference type="InterPro" id="IPR000276">
    <property type="entry name" value="GPCR_Rhodpsn"/>
</dbReference>
<keyword evidence="4 8" id="KW-0297">G-protein coupled receptor</keyword>
<comment type="subcellular location">
    <subcellularLocation>
        <location evidence="1">Membrane</location>
        <topology evidence="1">Multi-pass membrane protein</topology>
    </subcellularLocation>
</comment>
<protein>
    <submittedName>
        <fullName evidence="11">Tachykinin-like peptides receptor 99D</fullName>
    </submittedName>
</protein>
<evidence type="ECO:0000256" key="7">
    <source>
        <dbReference type="ARBA" id="ARBA00023224"/>
    </source>
</evidence>
<comment type="caution">
    <text evidence="11">The sequence shown here is derived from an EMBL/GenBank/DDBJ whole genome shotgun (WGS) entry which is preliminary data.</text>
</comment>
<comment type="similarity">
    <text evidence="8">Belongs to the G-protein coupled receptor 1 family.</text>
</comment>
<keyword evidence="7 8" id="KW-0807">Transducer</keyword>
<evidence type="ECO:0000259" key="10">
    <source>
        <dbReference type="PROSITE" id="PS50262"/>
    </source>
</evidence>
<accession>A0AAD9VCM8</accession>
<evidence type="ECO:0000256" key="1">
    <source>
        <dbReference type="ARBA" id="ARBA00004141"/>
    </source>
</evidence>
<evidence type="ECO:0000313" key="11">
    <source>
        <dbReference type="EMBL" id="KAK2569643.1"/>
    </source>
</evidence>
<dbReference type="Gene3D" id="1.20.1070.10">
    <property type="entry name" value="Rhodopsin 7-helix transmembrane proteins"/>
    <property type="match status" value="1"/>
</dbReference>
<name>A0AAD9VCM8_ACRCE</name>
<sequence>MGESRLWRPNISVSSTNDSLSVLEEGTEISVEDIMKLFTEVIIVLFGMIGNVLVIIVIKKLGKQKKNEDHYLQNLAIADIGVLLLAFPLAVVKEKKPLNWPFGEFVCRYLYPVPELSHGASIWFIVVIAVERYCKLVALKSHGINRPQGLQRAKIIVACIWLVSFLIFCLPLYFVVDYLELPSGGAWCGPIWSSLVTMRVYVVLVTFLSYILPLITISMTYTSISRTIRRSSVFNKAITSEQHGLKQFEKKTPHITKVTSIRLRQNKRARKIITPLAVIFAITMLPLNSIRLALIIWPSIVTKRYYDDLLFALAILVILNSSLNPVIYSVVSKAFRLRIKNLFVRG</sequence>
<dbReference type="Pfam" id="PF00001">
    <property type="entry name" value="7tm_1"/>
    <property type="match status" value="1"/>
</dbReference>
<dbReference type="GO" id="GO:0004930">
    <property type="term" value="F:G protein-coupled receptor activity"/>
    <property type="evidence" value="ECO:0007669"/>
    <property type="project" value="UniProtKB-KW"/>
</dbReference>
<dbReference type="PROSITE" id="PS50262">
    <property type="entry name" value="G_PROTEIN_RECEP_F1_2"/>
    <property type="match status" value="1"/>
</dbReference>
<feature type="domain" description="G-protein coupled receptors family 1 profile" evidence="10">
    <location>
        <begin position="50"/>
        <end position="328"/>
    </location>
</feature>
<keyword evidence="2 8" id="KW-0812">Transmembrane</keyword>
<proteinExistence type="inferred from homology"/>
<dbReference type="GO" id="GO:0016020">
    <property type="term" value="C:membrane"/>
    <property type="evidence" value="ECO:0007669"/>
    <property type="project" value="UniProtKB-SubCell"/>
</dbReference>
<feature type="transmembrane region" description="Helical" evidence="9">
    <location>
        <begin position="272"/>
        <end position="297"/>
    </location>
</feature>
<keyword evidence="6 8" id="KW-0675">Receptor</keyword>
<feature type="transmembrane region" description="Helical" evidence="9">
    <location>
        <begin position="116"/>
        <end position="134"/>
    </location>
</feature>
<feature type="transmembrane region" description="Helical" evidence="9">
    <location>
        <begin position="155"/>
        <end position="176"/>
    </location>
</feature>
<reference evidence="11" key="2">
    <citation type="journal article" date="2023" name="Science">
        <title>Genomic signatures of disease resistance in endangered staghorn corals.</title>
        <authorList>
            <person name="Vollmer S.V."/>
            <person name="Selwyn J.D."/>
            <person name="Despard B.A."/>
            <person name="Roesel C.L."/>
        </authorList>
    </citation>
    <scope>NUCLEOTIDE SEQUENCE</scope>
    <source>
        <strain evidence="11">K2</strain>
    </source>
</reference>
<evidence type="ECO:0000256" key="4">
    <source>
        <dbReference type="ARBA" id="ARBA00023040"/>
    </source>
</evidence>
<dbReference type="PANTHER" id="PTHR24243:SF208">
    <property type="entry name" value="PYROKININ-1 RECEPTOR"/>
    <property type="match status" value="1"/>
</dbReference>
<evidence type="ECO:0000256" key="8">
    <source>
        <dbReference type="RuleBase" id="RU000688"/>
    </source>
</evidence>
<feature type="transmembrane region" description="Helical" evidence="9">
    <location>
        <begin position="37"/>
        <end position="58"/>
    </location>
</feature>
<keyword evidence="12" id="KW-1185">Reference proteome</keyword>
<evidence type="ECO:0000256" key="5">
    <source>
        <dbReference type="ARBA" id="ARBA00023136"/>
    </source>
</evidence>
<reference evidence="11" key="1">
    <citation type="journal article" date="2023" name="G3 (Bethesda)">
        <title>Whole genome assembly and annotation of the endangered Caribbean coral Acropora cervicornis.</title>
        <authorList>
            <person name="Selwyn J.D."/>
            <person name="Vollmer S.V."/>
        </authorList>
    </citation>
    <scope>NUCLEOTIDE SEQUENCE</scope>
    <source>
        <strain evidence="11">K2</strain>
    </source>
</reference>
<evidence type="ECO:0000313" key="12">
    <source>
        <dbReference type="Proteomes" id="UP001249851"/>
    </source>
</evidence>
<evidence type="ECO:0000256" key="6">
    <source>
        <dbReference type="ARBA" id="ARBA00023170"/>
    </source>
</evidence>
<dbReference type="InterPro" id="IPR017452">
    <property type="entry name" value="GPCR_Rhodpsn_7TM"/>
</dbReference>
<evidence type="ECO:0000256" key="2">
    <source>
        <dbReference type="ARBA" id="ARBA00022692"/>
    </source>
</evidence>
<feature type="transmembrane region" description="Helical" evidence="9">
    <location>
        <begin position="309"/>
        <end position="331"/>
    </location>
</feature>
<organism evidence="11 12">
    <name type="scientific">Acropora cervicornis</name>
    <name type="common">Staghorn coral</name>
    <dbReference type="NCBI Taxonomy" id="6130"/>
    <lineage>
        <taxon>Eukaryota</taxon>
        <taxon>Metazoa</taxon>
        <taxon>Cnidaria</taxon>
        <taxon>Anthozoa</taxon>
        <taxon>Hexacorallia</taxon>
        <taxon>Scleractinia</taxon>
        <taxon>Astrocoeniina</taxon>
        <taxon>Acroporidae</taxon>
        <taxon>Acropora</taxon>
    </lineage>
</organism>
<dbReference type="CDD" id="cd00637">
    <property type="entry name" value="7tm_classA_rhodopsin-like"/>
    <property type="match status" value="1"/>
</dbReference>
<dbReference type="PROSITE" id="PS00237">
    <property type="entry name" value="G_PROTEIN_RECEP_F1_1"/>
    <property type="match status" value="1"/>
</dbReference>
<dbReference type="Proteomes" id="UP001249851">
    <property type="component" value="Unassembled WGS sequence"/>
</dbReference>
<dbReference type="SUPFAM" id="SSF81321">
    <property type="entry name" value="Family A G protein-coupled receptor-like"/>
    <property type="match status" value="1"/>
</dbReference>
<evidence type="ECO:0000256" key="9">
    <source>
        <dbReference type="SAM" id="Phobius"/>
    </source>
</evidence>
<feature type="transmembrane region" description="Helical" evidence="9">
    <location>
        <begin position="70"/>
        <end position="91"/>
    </location>
</feature>
<gene>
    <name evidence="11" type="ORF">P5673_005473</name>
</gene>
<keyword evidence="5 9" id="KW-0472">Membrane</keyword>
<dbReference type="EMBL" id="JARQWQ010000009">
    <property type="protein sequence ID" value="KAK2569643.1"/>
    <property type="molecule type" value="Genomic_DNA"/>
</dbReference>
<evidence type="ECO:0000256" key="3">
    <source>
        <dbReference type="ARBA" id="ARBA00022989"/>
    </source>
</evidence>